<dbReference type="Proteomes" id="UP000377803">
    <property type="component" value="Chromosome"/>
</dbReference>
<dbReference type="GeneID" id="42365484"/>
<protein>
    <submittedName>
        <fullName evidence="3">Putative S-layer-like family protein</fullName>
    </submittedName>
</protein>
<dbReference type="Pfam" id="PF10633">
    <property type="entry name" value="NPCBM_assoc"/>
    <property type="match status" value="1"/>
</dbReference>
<accession>A0A5Q0UJ24</accession>
<dbReference type="EMBL" id="CP040089">
    <property type="protein sequence ID" value="QGA80955.1"/>
    <property type="molecule type" value="Genomic_DNA"/>
</dbReference>
<keyword evidence="1" id="KW-0812">Transmembrane</keyword>
<dbReference type="PANTHER" id="PTHR35902">
    <property type="entry name" value="S-LAYER DOMAIN-LIKE PROTEIN-RELATED"/>
    <property type="match status" value="1"/>
</dbReference>
<dbReference type="AlphaFoldDB" id="A0A5Q0UJ24"/>
<dbReference type="RefSeq" id="WP_153550704.1">
    <property type="nucleotide sequence ID" value="NZ_CP040089.1"/>
</dbReference>
<feature type="domain" description="Alpha-galactosidase NEW3" evidence="2">
    <location>
        <begin position="163"/>
        <end position="237"/>
    </location>
</feature>
<keyword evidence="4" id="KW-1185">Reference proteome</keyword>
<evidence type="ECO:0000256" key="1">
    <source>
        <dbReference type="SAM" id="Phobius"/>
    </source>
</evidence>
<dbReference type="Gene3D" id="2.60.40.10">
    <property type="entry name" value="Immunoglobulins"/>
    <property type="match status" value="1"/>
</dbReference>
<evidence type="ECO:0000313" key="4">
    <source>
        <dbReference type="Proteomes" id="UP000377803"/>
    </source>
</evidence>
<dbReference type="PANTHER" id="PTHR35902:SF3">
    <property type="entry name" value="NPCBM-ASSOCIATED, NEW3 DOMAIN OF ALPHA-GALACTOSIDASE"/>
    <property type="match status" value="1"/>
</dbReference>
<dbReference type="KEGG" id="ncon:LC1Nh_1085"/>
<keyword evidence="1" id="KW-1133">Transmembrane helix</keyword>
<keyword evidence="1" id="KW-0472">Membrane</keyword>
<evidence type="ECO:0000259" key="2">
    <source>
        <dbReference type="Pfam" id="PF10633"/>
    </source>
</evidence>
<reference evidence="4" key="1">
    <citation type="submission" date="2019-05" db="EMBL/GenBank/DDBJ databases">
        <title>Candidatus Nanohalobium constans, a novel model system to study the DPANN nano-sized archaea: genomic and physiological characterization of a nanoarchaeon co-cultured with its chitinotrophic host.</title>
        <authorList>
            <person name="La Cono V."/>
            <person name="Arcadi E."/>
            <person name="Crisafi F."/>
            <person name="Denaro R."/>
            <person name="La Spada G."/>
            <person name="Messina E."/>
            <person name="Smedile F."/>
            <person name="Toshchakov S.V."/>
            <person name="Shevchenko M.A."/>
            <person name="Golyshin P.N."/>
            <person name="Golyshina O.V."/>
            <person name="Ferrer M."/>
            <person name="Rohde M."/>
            <person name="Mushegian A."/>
            <person name="Sorokin D.Y."/>
            <person name="Giuliano L."/>
            <person name="Yakimov M.M."/>
        </authorList>
    </citation>
    <scope>NUCLEOTIDE SEQUENCE [LARGE SCALE GENOMIC DNA]</scope>
    <source>
        <strain evidence="4">LC1Nh</strain>
    </source>
</reference>
<gene>
    <name evidence="3" type="ORF">LC1Nh_1085</name>
</gene>
<organism evidence="3 4">
    <name type="scientific">Candidatus Nanohalobium constans</name>
    <dbReference type="NCBI Taxonomy" id="2565781"/>
    <lineage>
        <taxon>Archaea</taxon>
        <taxon>Candidatus Nanohalarchaeota</taxon>
        <taxon>Candidatus Nanohalobia</taxon>
        <taxon>Candidatus Nanohalobiales</taxon>
        <taxon>Candidatus Nanohalobiaceae</taxon>
        <taxon>Candidatus Nanohalobium</taxon>
    </lineage>
</organism>
<sequence>MKLLNMKTTALIIITAFIASNGLAQVNQGPSSNVESTLINTDPVPLQSGEQGDLRFKIENTGGTDAEDVEVRLLDNYPFQVKQDRKKVYRLGSLETGQEYQISTEVLVAEDAPDGSNDFKLRVISGDLNRTVNVPVEVQSSDIELNLANLQTQPQQLMPDTDNNQVSIDLVNNGDKTAENVVLNLEAPEYFEQTSSFSTRKALGNINPGEKKTSTFVLDLNKTAPAGMAELSTKTSYSASDSTSQVTQTDSFQLNIEGKPQFKVTGVEGGLKTGSTEELRLTVKNRGEEKSSSTRIRVMDSSDQPFSYDSSSQYIGTLEPGQEGEAVFEVETETDAAAKEYLLDFEIRGVKDTEVFVEDTTTPAEVKQSQKSSDIPLPAIAILILAISGAAYLFRNKIRDKVTNQKQ</sequence>
<feature type="transmembrane region" description="Helical" evidence="1">
    <location>
        <begin position="375"/>
        <end position="394"/>
    </location>
</feature>
<name>A0A5Q0UJ24_9ARCH</name>
<dbReference type="InterPro" id="IPR018905">
    <property type="entry name" value="A-galactase_NEW3"/>
</dbReference>
<evidence type="ECO:0000313" key="3">
    <source>
        <dbReference type="EMBL" id="QGA80955.1"/>
    </source>
</evidence>
<dbReference type="InterPro" id="IPR013783">
    <property type="entry name" value="Ig-like_fold"/>
</dbReference>
<proteinExistence type="predicted"/>